<dbReference type="AlphaFoldDB" id="A0A931CLC4"/>
<dbReference type="GO" id="GO:0006465">
    <property type="term" value="P:signal peptide processing"/>
    <property type="evidence" value="ECO:0007669"/>
    <property type="project" value="TreeGrafter"/>
</dbReference>
<comment type="similarity">
    <text evidence="1 2">Belongs to the peptidase A24 family.</text>
</comment>
<dbReference type="PROSITE" id="PS51257">
    <property type="entry name" value="PROKAR_LIPOPROTEIN"/>
    <property type="match status" value="1"/>
</dbReference>
<name>A0A931CLC4_9MICC</name>
<dbReference type="InterPro" id="IPR014032">
    <property type="entry name" value="Peptidase_A24A_bac"/>
</dbReference>
<dbReference type="InterPro" id="IPR050882">
    <property type="entry name" value="Prepilin_peptidase/N-MTase"/>
</dbReference>
<dbReference type="Pfam" id="PF01478">
    <property type="entry name" value="Peptidase_A24"/>
    <property type="match status" value="1"/>
</dbReference>
<feature type="transmembrane region" description="Helical" evidence="3">
    <location>
        <begin position="152"/>
        <end position="168"/>
    </location>
</feature>
<keyword evidence="3" id="KW-1133">Transmembrane helix</keyword>
<dbReference type="Gene3D" id="1.20.120.1220">
    <property type="match status" value="1"/>
</dbReference>
<accession>A0A931CLC4</accession>
<evidence type="ECO:0000259" key="4">
    <source>
        <dbReference type="Pfam" id="PF01478"/>
    </source>
</evidence>
<sequence>MITRLVELWANHPAAGWLVLLACVCLLVSAVRLSMVDIRTHRLPDRIIFPSFAAALVLLLAGSLVAEDPRSALRTVLGSMVLGGFYLLLRLIYPAGMGRGDVKLAALLGLYLGYLGWPQVLFGIMAGFVLGGLFGLGLIVTHRGSGKTQIPFGPFMLAGAIAVMLAAGG</sequence>
<dbReference type="Proteomes" id="UP000655366">
    <property type="component" value="Unassembled WGS sequence"/>
</dbReference>
<dbReference type="GO" id="GO:0005886">
    <property type="term" value="C:plasma membrane"/>
    <property type="evidence" value="ECO:0007669"/>
    <property type="project" value="TreeGrafter"/>
</dbReference>
<feature type="domain" description="Prepilin type IV endopeptidase peptidase" evidence="4">
    <location>
        <begin position="26"/>
        <end position="136"/>
    </location>
</feature>
<keyword evidence="3" id="KW-0812">Transmembrane</keyword>
<dbReference type="EMBL" id="JADNYM010000003">
    <property type="protein sequence ID" value="MBG0738275.1"/>
    <property type="molecule type" value="Genomic_DNA"/>
</dbReference>
<dbReference type="PRINTS" id="PR00864">
    <property type="entry name" value="PREPILNPTASE"/>
</dbReference>
<feature type="transmembrane region" description="Helical" evidence="3">
    <location>
        <begin position="14"/>
        <end position="35"/>
    </location>
</feature>
<dbReference type="RefSeq" id="WP_196395232.1">
    <property type="nucleotide sequence ID" value="NZ_JADNYM010000003.1"/>
</dbReference>
<evidence type="ECO:0000256" key="2">
    <source>
        <dbReference type="RuleBase" id="RU003793"/>
    </source>
</evidence>
<organism evidence="5 6">
    <name type="scientific">Arthrobacter terrae</name>
    <dbReference type="NCBI Taxonomy" id="2935737"/>
    <lineage>
        <taxon>Bacteria</taxon>
        <taxon>Bacillati</taxon>
        <taxon>Actinomycetota</taxon>
        <taxon>Actinomycetes</taxon>
        <taxon>Micrococcales</taxon>
        <taxon>Micrococcaceae</taxon>
        <taxon>Arthrobacter</taxon>
    </lineage>
</organism>
<comment type="caution">
    <text evidence="5">The sequence shown here is derived from an EMBL/GenBank/DDBJ whole genome shotgun (WGS) entry which is preliminary data.</text>
</comment>
<dbReference type="InterPro" id="IPR000045">
    <property type="entry name" value="Prepilin_IV_endopep_pep"/>
</dbReference>
<keyword evidence="6" id="KW-1185">Reference proteome</keyword>
<dbReference type="PANTHER" id="PTHR30487">
    <property type="entry name" value="TYPE 4 PREPILIN-LIKE PROTEINS LEADER PEPTIDE-PROCESSING ENZYME"/>
    <property type="match status" value="1"/>
</dbReference>
<feature type="transmembrane region" description="Helical" evidence="3">
    <location>
        <begin position="123"/>
        <end position="140"/>
    </location>
</feature>
<feature type="transmembrane region" description="Helical" evidence="3">
    <location>
        <begin position="72"/>
        <end position="93"/>
    </location>
</feature>
<dbReference type="PANTHER" id="PTHR30487:SF0">
    <property type="entry name" value="PREPILIN LEADER PEPTIDASE_N-METHYLTRANSFERASE-RELATED"/>
    <property type="match status" value="1"/>
</dbReference>
<gene>
    <name evidence="5" type="ORF">IV500_02360</name>
</gene>
<dbReference type="GO" id="GO:0004190">
    <property type="term" value="F:aspartic-type endopeptidase activity"/>
    <property type="evidence" value="ECO:0007669"/>
    <property type="project" value="InterPro"/>
</dbReference>
<reference evidence="5 6" key="1">
    <citation type="submission" date="2020-11" db="EMBL/GenBank/DDBJ databases">
        <title>Arthrobacter antarcticus sp. nov., isolated from Antarctic Soil.</title>
        <authorList>
            <person name="Li J."/>
        </authorList>
    </citation>
    <scope>NUCLEOTIDE SEQUENCE [LARGE SCALE GENOMIC DNA]</scope>
    <source>
        <strain evidence="5 6">Z1-20</strain>
    </source>
</reference>
<evidence type="ECO:0000313" key="5">
    <source>
        <dbReference type="EMBL" id="MBG0738275.1"/>
    </source>
</evidence>
<keyword evidence="3" id="KW-0472">Membrane</keyword>
<feature type="transmembrane region" description="Helical" evidence="3">
    <location>
        <begin position="47"/>
        <end position="66"/>
    </location>
</feature>
<evidence type="ECO:0000313" key="6">
    <source>
        <dbReference type="Proteomes" id="UP000655366"/>
    </source>
</evidence>
<protein>
    <submittedName>
        <fullName evidence="5">Prepilin peptidase</fullName>
    </submittedName>
</protein>
<evidence type="ECO:0000256" key="1">
    <source>
        <dbReference type="ARBA" id="ARBA00005801"/>
    </source>
</evidence>
<evidence type="ECO:0000256" key="3">
    <source>
        <dbReference type="SAM" id="Phobius"/>
    </source>
</evidence>
<proteinExistence type="inferred from homology"/>